<keyword evidence="5 6" id="KW-0472">Membrane</keyword>
<dbReference type="EMBL" id="PXOA01000529">
    <property type="protein sequence ID" value="RFU74515.1"/>
    <property type="molecule type" value="Genomic_DNA"/>
</dbReference>
<feature type="transmembrane region" description="Helical" evidence="6">
    <location>
        <begin position="160"/>
        <end position="177"/>
    </location>
</feature>
<keyword evidence="4 6" id="KW-1133">Transmembrane helix</keyword>
<organism evidence="8 9">
    <name type="scientific">Trichoderma arundinaceum</name>
    <dbReference type="NCBI Taxonomy" id="490622"/>
    <lineage>
        <taxon>Eukaryota</taxon>
        <taxon>Fungi</taxon>
        <taxon>Dikarya</taxon>
        <taxon>Ascomycota</taxon>
        <taxon>Pezizomycotina</taxon>
        <taxon>Sordariomycetes</taxon>
        <taxon>Hypocreomycetidae</taxon>
        <taxon>Hypocreales</taxon>
        <taxon>Hypocreaceae</taxon>
        <taxon>Trichoderma</taxon>
    </lineage>
</organism>
<feature type="transmembrane region" description="Helical" evidence="6">
    <location>
        <begin position="52"/>
        <end position="71"/>
    </location>
</feature>
<dbReference type="Pfam" id="PF02544">
    <property type="entry name" value="Steroid_dh"/>
    <property type="match status" value="1"/>
</dbReference>
<dbReference type="GO" id="GO:0003865">
    <property type="term" value="F:3-oxo-5-alpha-steroid 4-dehydrogenase activity"/>
    <property type="evidence" value="ECO:0007669"/>
    <property type="project" value="InterPro"/>
</dbReference>
<dbReference type="InterPro" id="IPR001104">
    <property type="entry name" value="3-oxo-5_a-steroid_4-DH_C"/>
</dbReference>
<name>A0A395NEJ0_TRIAR</name>
<feature type="transmembrane region" description="Helical" evidence="6">
    <location>
        <begin position="91"/>
        <end position="110"/>
    </location>
</feature>
<dbReference type="OrthoDB" id="5788137at2759"/>
<evidence type="ECO:0000313" key="9">
    <source>
        <dbReference type="Proteomes" id="UP000266272"/>
    </source>
</evidence>
<reference evidence="8 9" key="1">
    <citation type="journal article" date="2018" name="PLoS Pathog.">
        <title>Evolution of structural diversity of trichothecenes, a family of toxins produced by plant pathogenic and entomopathogenic fungi.</title>
        <authorList>
            <person name="Proctor R.H."/>
            <person name="McCormick S.P."/>
            <person name="Kim H.S."/>
            <person name="Cardoza R.E."/>
            <person name="Stanley A.M."/>
            <person name="Lindo L."/>
            <person name="Kelly A."/>
            <person name="Brown D.W."/>
            <person name="Lee T."/>
            <person name="Vaughan M.M."/>
            <person name="Alexander N.J."/>
            <person name="Busman M."/>
            <person name="Gutierrez S."/>
        </authorList>
    </citation>
    <scope>NUCLEOTIDE SEQUENCE [LARGE SCALE GENOMIC DNA]</scope>
    <source>
        <strain evidence="8 9">IBT 40837</strain>
    </source>
</reference>
<proteinExistence type="inferred from homology"/>
<dbReference type="GO" id="GO:0016020">
    <property type="term" value="C:membrane"/>
    <property type="evidence" value="ECO:0007669"/>
    <property type="project" value="UniProtKB-SubCell"/>
</dbReference>
<sequence>MSLIEGWFPPSRENYELLLHYWQLGYPVIGSMQWVVKWYGMGKTSVSSKLNIPGRLAWMTMECPGFLTLLYVMNTLPQKVGIDDLPWQNRVLGGLFVIHYSYRAVLFPLLQPSMSPIHVAVWSLAIGFQLCNALCISSWLSAYGPTTAEAWSSVSSVPQFILGIGIFYLGLSSNFFHDEELREIRRREQQRQVRWVEWFGFYMAAGWGCAPARAFLLNEMVTMMPRAVNGKKWYIDKFGEEKIGKKWAIIPGVW</sequence>
<feature type="transmembrane region" description="Helical" evidence="6">
    <location>
        <begin position="20"/>
        <end position="40"/>
    </location>
</feature>
<dbReference type="PIRSF" id="PIRSF015596">
    <property type="entry name" value="5_alpha-SR2"/>
    <property type="match status" value="1"/>
</dbReference>
<dbReference type="InterPro" id="IPR039357">
    <property type="entry name" value="SRD5A/TECR"/>
</dbReference>
<comment type="caution">
    <text evidence="8">The sequence shown here is derived from an EMBL/GenBank/DDBJ whole genome shotgun (WGS) entry which is preliminary data.</text>
</comment>
<dbReference type="PANTHER" id="PTHR10556">
    <property type="entry name" value="3-OXO-5-ALPHA-STEROID 4-DEHYDROGENASE"/>
    <property type="match status" value="1"/>
</dbReference>
<dbReference type="STRING" id="490622.A0A395NEJ0"/>
<evidence type="ECO:0000256" key="4">
    <source>
        <dbReference type="ARBA" id="ARBA00022989"/>
    </source>
</evidence>
<dbReference type="PANTHER" id="PTHR10556:SF43">
    <property type="entry name" value="STEROID 5-ALPHA-REDUCTASE DET2"/>
    <property type="match status" value="1"/>
</dbReference>
<evidence type="ECO:0000256" key="2">
    <source>
        <dbReference type="ARBA" id="ARBA00007742"/>
    </source>
</evidence>
<gene>
    <name evidence="8" type="ORF">TARUN_7729</name>
</gene>
<comment type="similarity">
    <text evidence="2">Belongs to the steroid 5-alpha reductase family.</text>
</comment>
<dbReference type="Proteomes" id="UP000266272">
    <property type="component" value="Unassembled WGS sequence"/>
</dbReference>
<keyword evidence="3 6" id="KW-0812">Transmembrane</keyword>
<evidence type="ECO:0000256" key="1">
    <source>
        <dbReference type="ARBA" id="ARBA00004141"/>
    </source>
</evidence>
<feature type="transmembrane region" description="Helical" evidence="6">
    <location>
        <begin position="117"/>
        <end position="140"/>
    </location>
</feature>
<dbReference type="AlphaFoldDB" id="A0A395NEJ0"/>
<accession>A0A395NEJ0</accession>
<dbReference type="GO" id="GO:0008202">
    <property type="term" value="P:steroid metabolic process"/>
    <property type="evidence" value="ECO:0007669"/>
    <property type="project" value="InterPro"/>
</dbReference>
<keyword evidence="9" id="KW-1185">Reference proteome</keyword>
<feature type="domain" description="3-oxo-5-alpha-steroid 4-dehydrogenase C-terminal" evidence="7">
    <location>
        <begin position="117"/>
        <end position="190"/>
    </location>
</feature>
<evidence type="ECO:0000256" key="6">
    <source>
        <dbReference type="SAM" id="Phobius"/>
    </source>
</evidence>
<evidence type="ECO:0000256" key="3">
    <source>
        <dbReference type="ARBA" id="ARBA00022692"/>
    </source>
</evidence>
<evidence type="ECO:0000313" key="8">
    <source>
        <dbReference type="EMBL" id="RFU74515.1"/>
    </source>
</evidence>
<feature type="transmembrane region" description="Helical" evidence="6">
    <location>
        <begin position="198"/>
        <end position="216"/>
    </location>
</feature>
<evidence type="ECO:0000256" key="5">
    <source>
        <dbReference type="ARBA" id="ARBA00023136"/>
    </source>
</evidence>
<evidence type="ECO:0000259" key="7">
    <source>
        <dbReference type="Pfam" id="PF02544"/>
    </source>
</evidence>
<protein>
    <submittedName>
        <fullName evidence="8">3-oxo-5-alpha-steroid 4-dehydrogenase</fullName>
    </submittedName>
</protein>
<comment type="subcellular location">
    <subcellularLocation>
        <location evidence="1">Membrane</location>
        <topology evidence="1">Multi-pass membrane protein</topology>
    </subcellularLocation>
</comment>
<dbReference type="InterPro" id="IPR016636">
    <property type="entry name" value="3-oxo-5-alpha-steroid_4-DH"/>
</dbReference>